<dbReference type="SUPFAM" id="SSF53098">
    <property type="entry name" value="Ribonuclease H-like"/>
    <property type="match status" value="1"/>
</dbReference>
<evidence type="ECO:0000256" key="1">
    <source>
        <dbReference type="ARBA" id="ARBA00012417"/>
    </source>
</evidence>
<name>D0L0M1_HALNC</name>
<dbReference type="EMBL" id="CP001801">
    <property type="protein sequence ID" value="ACX96244.1"/>
    <property type="molecule type" value="Genomic_DNA"/>
</dbReference>
<evidence type="ECO:0000256" key="13">
    <source>
        <dbReference type="ARBA" id="ARBA00042138"/>
    </source>
</evidence>
<evidence type="ECO:0000256" key="10">
    <source>
        <dbReference type="ARBA" id="ARBA00025483"/>
    </source>
</evidence>
<dbReference type="Gene3D" id="3.30.420.10">
    <property type="entry name" value="Ribonuclease H-like superfamily/Ribonuclease H"/>
    <property type="match status" value="1"/>
</dbReference>
<dbReference type="InterPro" id="IPR047296">
    <property type="entry name" value="GIY-YIG_UvrC_Cho"/>
</dbReference>
<comment type="subunit">
    <text evidence="11">DNA polymerase III contains a core (composed of alpha, epsilon and theta chains) that associates with a tau subunit. This core dimerizes to form the POLIII' complex. PolIII' associates with the gamma complex (composed of gamma, delta, delta', psi and chi chains) and with the beta chain to form the complete DNA polymerase III complex.</text>
</comment>
<dbReference type="NCBIfam" id="TIGR00573">
    <property type="entry name" value="dnaq"/>
    <property type="match status" value="1"/>
</dbReference>
<feature type="domain" description="GIY-YIG" evidence="16">
    <location>
        <begin position="214"/>
        <end position="292"/>
    </location>
</feature>
<keyword evidence="17" id="KW-0548">Nucleotidyltransferase</keyword>
<dbReference type="PANTHER" id="PTHR30562">
    <property type="entry name" value="UVRC/OXIDOREDUCTASE"/>
    <property type="match status" value="1"/>
</dbReference>
<evidence type="ECO:0000256" key="15">
    <source>
        <dbReference type="ARBA" id="ARBA00049244"/>
    </source>
</evidence>
<dbReference type="eggNOG" id="COG0322">
    <property type="taxonomic scope" value="Bacteria"/>
</dbReference>
<evidence type="ECO:0000256" key="12">
    <source>
        <dbReference type="ARBA" id="ARBA00040756"/>
    </source>
</evidence>
<dbReference type="GO" id="GO:0006289">
    <property type="term" value="P:nucleotide-excision repair"/>
    <property type="evidence" value="ECO:0007669"/>
    <property type="project" value="InterPro"/>
</dbReference>
<dbReference type="GO" id="GO:0009380">
    <property type="term" value="C:excinuclease repair complex"/>
    <property type="evidence" value="ECO:0007669"/>
    <property type="project" value="TreeGrafter"/>
</dbReference>
<comment type="catalytic activity">
    <reaction evidence="15">
        <text>DNA(n) + a 2'-deoxyribonucleoside 5'-triphosphate = DNA(n+1) + diphosphate</text>
        <dbReference type="Rhea" id="RHEA:22508"/>
        <dbReference type="Rhea" id="RHEA-COMP:17339"/>
        <dbReference type="Rhea" id="RHEA-COMP:17340"/>
        <dbReference type="ChEBI" id="CHEBI:33019"/>
        <dbReference type="ChEBI" id="CHEBI:61560"/>
        <dbReference type="ChEBI" id="CHEBI:173112"/>
        <dbReference type="EC" id="2.7.7.7"/>
    </reaction>
</comment>
<keyword evidence="3" id="KW-0227">DNA damage</keyword>
<dbReference type="KEGG" id="hna:Hneap_1410"/>
<evidence type="ECO:0000313" key="17">
    <source>
        <dbReference type="EMBL" id="ACX96244.1"/>
    </source>
</evidence>
<dbReference type="Proteomes" id="UP000009102">
    <property type="component" value="Chromosome"/>
</dbReference>
<keyword evidence="18" id="KW-1185">Reference proteome</keyword>
<evidence type="ECO:0000256" key="8">
    <source>
        <dbReference type="ARBA" id="ARBA00023204"/>
    </source>
</evidence>
<organism evidence="17 18">
    <name type="scientific">Halothiobacillus neapolitanus (strain ATCC 23641 / DSM 15147 / CIP 104769 / NCIMB 8539 / c2)</name>
    <name type="common">Thiobacillus neapolitanus</name>
    <dbReference type="NCBI Taxonomy" id="555778"/>
    <lineage>
        <taxon>Bacteria</taxon>
        <taxon>Pseudomonadati</taxon>
        <taxon>Pseudomonadota</taxon>
        <taxon>Gammaproteobacteria</taxon>
        <taxon>Chromatiales</taxon>
        <taxon>Halothiobacillaceae</taxon>
        <taxon>Halothiobacillus</taxon>
    </lineage>
</organism>
<dbReference type="eggNOG" id="COG0847">
    <property type="taxonomic scope" value="Bacteria"/>
</dbReference>
<dbReference type="InterPro" id="IPR035901">
    <property type="entry name" value="GIY-YIG_endonuc_sf"/>
</dbReference>
<evidence type="ECO:0000256" key="2">
    <source>
        <dbReference type="ARBA" id="ARBA00022722"/>
    </source>
</evidence>
<dbReference type="PANTHER" id="PTHR30562:SF10">
    <property type="entry name" value="EXCINUCLEASE CHO"/>
    <property type="match status" value="1"/>
</dbReference>
<evidence type="ECO:0000256" key="7">
    <source>
        <dbReference type="ARBA" id="ARBA00022881"/>
    </source>
</evidence>
<keyword evidence="7" id="KW-0267">Excision nuclease</keyword>
<dbReference type="InterPro" id="IPR050066">
    <property type="entry name" value="UvrABC_protein_C"/>
</dbReference>
<dbReference type="InterPro" id="IPR013520">
    <property type="entry name" value="Ribonucl_H"/>
</dbReference>
<gene>
    <name evidence="17" type="ordered locus">Hneap_1410</name>
</gene>
<reference evidence="17 18" key="1">
    <citation type="submission" date="2009-10" db="EMBL/GenBank/DDBJ databases">
        <title>Complete sequence of Halothiobacillus neapolitanus c2.</title>
        <authorList>
            <consortium name="US DOE Joint Genome Institute"/>
            <person name="Lucas S."/>
            <person name="Copeland A."/>
            <person name="Lapidus A."/>
            <person name="Glavina del Rio T."/>
            <person name="Tice H."/>
            <person name="Bruce D."/>
            <person name="Goodwin L."/>
            <person name="Pitluck S."/>
            <person name="Davenport K."/>
            <person name="Brettin T."/>
            <person name="Detter J.C."/>
            <person name="Han C."/>
            <person name="Tapia R."/>
            <person name="Larimer F."/>
            <person name="Land M."/>
            <person name="Hauser L."/>
            <person name="Kyrpides N."/>
            <person name="Mikhailova N."/>
            <person name="Kerfeld C."/>
            <person name="Cannon G."/>
            <person name="Heinhort S."/>
        </authorList>
    </citation>
    <scope>NUCLEOTIDE SEQUENCE [LARGE SCALE GENOMIC DNA]</scope>
    <source>
        <strain evidence="18">ATCC 23641 / c2</strain>
    </source>
</reference>
<keyword evidence="8" id="KW-0234">DNA repair</keyword>
<evidence type="ECO:0000256" key="3">
    <source>
        <dbReference type="ARBA" id="ARBA00022763"/>
    </source>
</evidence>
<dbReference type="AlphaFoldDB" id="D0L0M1"/>
<evidence type="ECO:0000256" key="6">
    <source>
        <dbReference type="ARBA" id="ARBA00022839"/>
    </source>
</evidence>
<dbReference type="InterPro" id="IPR006054">
    <property type="entry name" value="DnaQ"/>
</dbReference>
<evidence type="ECO:0000256" key="4">
    <source>
        <dbReference type="ARBA" id="ARBA00022769"/>
    </source>
</evidence>
<dbReference type="SMART" id="SM00465">
    <property type="entry name" value="GIYc"/>
    <property type="match status" value="1"/>
</dbReference>
<dbReference type="Gene3D" id="3.40.1440.10">
    <property type="entry name" value="GIY-YIG endonuclease"/>
    <property type="match status" value="1"/>
</dbReference>
<keyword evidence="17" id="KW-0808">Transferase</keyword>
<evidence type="ECO:0000256" key="11">
    <source>
        <dbReference type="ARBA" id="ARBA00026073"/>
    </source>
</evidence>
<dbReference type="InterPro" id="IPR036397">
    <property type="entry name" value="RNaseH_sf"/>
</dbReference>
<protein>
    <recommendedName>
        <fullName evidence="12">Excinuclease cho</fullName>
        <ecNumber evidence="1">2.7.7.7</ecNumber>
    </recommendedName>
    <alternativeName>
        <fullName evidence="14">Endonuclease cho</fullName>
    </alternativeName>
    <alternativeName>
        <fullName evidence="13">UvrC homolog protein</fullName>
    </alternativeName>
</protein>
<dbReference type="STRING" id="555778.Hneap_1410"/>
<dbReference type="HOGENOM" id="CLU_030720_0_0_6"/>
<dbReference type="CDD" id="cd10434">
    <property type="entry name" value="GIY-YIG_UvrC_Cho"/>
    <property type="match status" value="1"/>
</dbReference>
<evidence type="ECO:0000256" key="9">
    <source>
        <dbReference type="ARBA" id="ARBA00023236"/>
    </source>
</evidence>
<comment type="function">
    <text evidence="10">DNA polymerase III is a complex, multichain enzyme responsible for most of the replicative synthesis in bacteria. The epsilon subunit contain the editing function and is a proofreading 3'-5' exonuclease.</text>
</comment>
<dbReference type="PROSITE" id="PS50164">
    <property type="entry name" value="GIY_YIG"/>
    <property type="match status" value="1"/>
</dbReference>
<dbReference type="Pfam" id="PF00929">
    <property type="entry name" value="RNase_T"/>
    <property type="match status" value="1"/>
</dbReference>
<dbReference type="InterPro" id="IPR012337">
    <property type="entry name" value="RNaseH-like_sf"/>
</dbReference>
<evidence type="ECO:0000256" key="5">
    <source>
        <dbReference type="ARBA" id="ARBA00022801"/>
    </source>
</evidence>
<dbReference type="SMART" id="SM00479">
    <property type="entry name" value="EXOIII"/>
    <property type="match status" value="1"/>
</dbReference>
<keyword evidence="5" id="KW-0378">Hydrolase</keyword>
<dbReference type="EC" id="2.7.7.7" evidence="1"/>
<dbReference type="GO" id="GO:0003677">
    <property type="term" value="F:DNA binding"/>
    <property type="evidence" value="ECO:0007669"/>
    <property type="project" value="InterPro"/>
</dbReference>
<evidence type="ECO:0000256" key="14">
    <source>
        <dbReference type="ARBA" id="ARBA00042732"/>
    </source>
</evidence>
<dbReference type="RefSeq" id="WP_012824278.1">
    <property type="nucleotide sequence ID" value="NC_013422.1"/>
</dbReference>
<keyword evidence="4" id="KW-0228">DNA excision</keyword>
<dbReference type="InterPro" id="IPR000305">
    <property type="entry name" value="GIY-YIG_endonuc"/>
</dbReference>
<keyword evidence="6" id="KW-0269">Exonuclease</keyword>
<dbReference type="SUPFAM" id="SSF82771">
    <property type="entry name" value="GIY-YIG endonuclease"/>
    <property type="match status" value="1"/>
</dbReference>
<accession>D0L0M1</accession>
<dbReference type="CDD" id="cd06127">
    <property type="entry name" value="DEDDh"/>
    <property type="match status" value="1"/>
</dbReference>
<proteinExistence type="predicted"/>
<dbReference type="OrthoDB" id="5497329at2"/>
<keyword evidence="2" id="KW-0540">Nuclease</keyword>
<dbReference type="FunFam" id="3.30.420.10:FF:000045">
    <property type="entry name" value="3'-5' exonuclease DinG"/>
    <property type="match status" value="1"/>
</dbReference>
<dbReference type="GO" id="GO:0003887">
    <property type="term" value="F:DNA-directed DNA polymerase activity"/>
    <property type="evidence" value="ECO:0007669"/>
    <property type="project" value="UniProtKB-EC"/>
</dbReference>
<keyword evidence="9" id="KW-0742">SOS response</keyword>
<dbReference type="GO" id="GO:0009432">
    <property type="term" value="P:SOS response"/>
    <property type="evidence" value="ECO:0007669"/>
    <property type="project" value="UniProtKB-KW"/>
</dbReference>
<evidence type="ECO:0000313" key="18">
    <source>
        <dbReference type="Proteomes" id="UP000009102"/>
    </source>
</evidence>
<dbReference type="GO" id="GO:0006260">
    <property type="term" value="P:DNA replication"/>
    <property type="evidence" value="ECO:0007669"/>
    <property type="project" value="InterPro"/>
</dbReference>
<dbReference type="GO" id="GO:0004527">
    <property type="term" value="F:exonuclease activity"/>
    <property type="evidence" value="ECO:0007669"/>
    <property type="project" value="UniProtKB-KW"/>
</dbReference>
<evidence type="ECO:0000259" key="16">
    <source>
        <dbReference type="PROSITE" id="PS50164"/>
    </source>
</evidence>
<sequence length="481" mass="54392">MNAVEVADRLRAFIAQLGQPLACLDIETTGSHTERDRITEIGIVTLHPDGTQSNWSCLIHPGCAIPARITTLTGITNEMVADQPVFAHRAQALLERLENHIVIAHNARFDLGFLKQAFRREGIRFNPSVLCSVKLSRQMFPAERRHNLDSVMQRMGLSCAARHRALGDAAVVADFITTLACTRAEELLAACRAQRQRPSLPPHLAPERIDEIPDTPGVYLMYGDGALPLYIGKSIHLRRRVLDHFRNDHREQKEMRLAQAVQHIDWIETPGELSALLLESRLIKTLSPLFNRKLRRTRDLCTWHWVFGNVQPPRLLRGDDVIPGSCYGPFRHATQAKQVLRELAAKHGLCDIRLGLQSGSGPCFAHQIKRCRGVCVGQESPMQHDLRLATALEELRIKQWPYDGPVVLHESDDHTGASWHVIDQWVHWGTAHNEAELDAVLEHPRPNFDRDTYLILLRHLDPARVTPLSSRSDRPIRLIEA</sequence>